<evidence type="ECO:0000313" key="3">
    <source>
        <dbReference type="Proteomes" id="UP000677054"/>
    </source>
</evidence>
<name>A0A7R8X0J8_9CRUS</name>
<organism evidence="2">
    <name type="scientific">Darwinula stevensoni</name>
    <dbReference type="NCBI Taxonomy" id="69355"/>
    <lineage>
        <taxon>Eukaryota</taxon>
        <taxon>Metazoa</taxon>
        <taxon>Ecdysozoa</taxon>
        <taxon>Arthropoda</taxon>
        <taxon>Crustacea</taxon>
        <taxon>Oligostraca</taxon>
        <taxon>Ostracoda</taxon>
        <taxon>Podocopa</taxon>
        <taxon>Podocopida</taxon>
        <taxon>Darwinulocopina</taxon>
        <taxon>Darwinuloidea</taxon>
        <taxon>Darwinulidae</taxon>
        <taxon>Darwinula</taxon>
    </lineage>
</organism>
<protein>
    <submittedName>
        <fullName evidence="2">Uncharacterized protein</fullName>
    </submittedName>
</protein>
<dbReference type="Proteomes" id="UP000677054">
    <property type="component" value="Unassembled WGS sequence"/>
</dbReference>
<keyword evidence="1" id="KW-0732">Signal</keyword>
<dbReference type="EMBL" id="CAJPEV010000022">
    <property type="protein sequence ID" value="CAG0878939.1"/>
    <property type="molecule type" value="Genomic_DNA"/>
</dbReference>
<dbReference type="AlphaFoldDB" id="A0A7R8X0J8"/>
<proteinExistence type="predicted"/>
<evidence type="ECO:0000313" key="2">
    <source>
        <dbReference type="EMBL" id="CAD7240313.1"/>
    </source>
</evidence>
<reference evidence="2" key="1">
    <citation type="submission" date="2020-11" db="EMBL/GenBank/DDBJ databases">
        <authorList>
            <person name="Tran Van P."/>
        </authorList>
    </citation>
    <scope>NUCLEOTIDE SEQUENCE</scope>
</reference>
<dbReference type="EMBL" id="LR899539">
    <property type="protein sequence ID" value="CAD7240313.1"/>
    <property type="molecule type" value="Genomic_DNA"/>
</dbReference>
<feature type="signal peptide" evidence="1">
    <location>
        <begin position="1"/>
        <end position="19"/>
    </location>
</feature>
<gene>
    <name evidence="2" type="ORF">DSTB1V02_LOCUS338</name>
</gene>
<sequence>MTSWTILLAVGLILGESAGEPRVDTPQSAPHVAIVNPMRSQMILYSDFPQGSCLLYGDE</sequence>
<evidence type="ECO:0000256" key="1">
    <source>
        <dbReference type="SAM" id="SignalP"/>
    </source>
</evidence>
<accession>A0A7R8X0J8</accession>
<feature type="chain" id="PRO_5036208951" evidence="1">
    <location>
        <begin position="20"/>
        <end position="59"/>
    </location>
</feature>
<keyword evidence="3" id="KW-1185">Reference proteome</keyword>